<proteinExistence type="predicted"/>
<organism evidence="1">
    <name type="scientific">Tanacetum cinerariifolium</name>
    <name type="common">Dalmatian daisy</name>
    <name type="synonym">Chrysanthemum cinerariifolium</name>
    <dbReference type="NCBI Taxonomy" id="118510"/>
    <lineage>
        <taxon>Eukaryota</taxon>
        <taxon>Viridiplantae</taxon>
        <taxon>Streptophyta</taxon>
        <taxon>Embryophyta</taxon>
        <taxon>Tracheophyta</taxon>
        <taxon>Spermatophyta</taxon>
        <taxon>Magnoliopsida</taxon>
        <taxon>eudicotyledons</taxon>
        <taxon>Gunneridae</taxon>
        <taxon>Pentapetalae</taxon>
        <taxon>asterids</taxon>
        <taxon>campanulids</taxon>
        <taxon>Asterales</taxon>
        <taxon>Asteraceae</taxon>
        <taxon>Asteroideae</taxon>
        <taxon>Anthemideae</taxon>
        <taxon>Anthemidinae</taxon>
        <taxon>Tanacetum</taxon>
    </lineage>
</organism>
<accession>A0A699W0V2</accession>
<comment type="caution">
    <text evidence="1">The sequence shown here is derived from an EMBL/GenBank/DDBJ whole genome shotgun (WGS) entry which is preliminary data.</text>
</comment>
<name>A0A699W0V2_TANCI</name>
<dbReference type="EMBL" id="BKCJ011531147">
    <property type="protein sequence ID" value="GFD40269.1"/>
    <property type="molecule type" value="Genomic_DNA"/>
</dbReference>
<sequence length="96" mass="10978">ARRIEGLENDKAAQQLEIVKLKARVKKLDKINMVKSSKLRRLKKPKILNIATAHDVSTRRRKRVVIRYPEEELPSDTPAETPKVKDKGKGILIEAL</sequence>
<protein>
    <submittedName>
        <fullName evidence="1">Uncharacterized protein</fullName>
    </submittedName>
</protein>
<dbReference type="AlphaFoldDB" id="A0A699W0V2"/>
<gene>
    <name evidence="1" type="ORF">Tci_912238</name>
</gene>
<feature type="non-terminal residue" evidence="1">
    <location>
        <position position="96"/>
    </location>
</feature>
<evidence type="ECO:0000313" key="1">
    <source>
        <dbReference type="EMBL" id="GFD40269.1"/>
    </source>
</evidence>
<reference evidence="1" key="1">
    <citation type="journal article" date="2019" name="Sci. Rep.">
        <title>Draft genome of Tanacetum cinerariifolium, the natural source of mosquito coil.</title>
        <authorList>
            <person name="Yamashiro T."/>
            <person name="Shiraishi A."/>
            <person name="Satake H."/>
            <person name="Nakayama K."/>
        </authorList>
    </citation>
    <scope>NUCLEOTIDE SEQUENCE</scope>
</reference>
<feature type="non-terminal residue" evidence="1">
    <location>
        <position position="1"/>
    </location>
</feature>